<accession>A0A9D1TPI7</accession>
<evidence type="ECO:0000313" key="3">
    <source>
        <dbReference type="Proteomes" id="UP000886752"/>
    </source>
</evidence>
<dbReference type="Proteomes" id="UP000886752">
    <property type="component" value="Unassembled WGS sequence"/>
</dbReference>
<protein>
    <submittedName>
        <fullName evidence="2">Uncharacterized protein</fullName>
    </submittedName>
</protein>
<comment type="caution">
    <text evidence="2">The sequence shown here is derived from an EMBL/GenBank/DDBJ whole genome shotgun (WGS) entry which is preliminary data.</text>
</comment>
<reference evidence="2" key="2">
    <citation type="submission" date="2021-04" db="EMBL/GenBank/DDBJ databases">
        <authorList>
            <person name="Gilroy R."/>
        </authorList>
    </citation>
    <scope>NUCLEOTIDE SEQUENCE</scope>
    <source>
        <strain evidence="2">ChiHecec2B26-446</strain>
    </source>
</reference>
<reference evidence="2" key="1">
    <citation type="journal article" date="2021" name="PeerJ">
        <title>Extensive microbial diversity within the chicken gut microbiome revealed by metagenomics and culture.</title>
        <authorList>
            <person name="Gilroy R."/>
            <person name="Ravi A."/>
            <person name="Getino M."/>
            <person name="Pursley I."/>
            <person name="Horton D.L."/>
            <person name="Alikhan N.F."/>
            <person name="Baker D."/>
            <person name="Gharbi K."/>
            <person name="Hall N."/>
            <person name="Watson M."/>
            <person name="Adriaenssens E.M."/>
            <person name="Foster-Nyarko E."/>
            <person name="Jarju S."/>
            <person name="Secka A."/>
            <person name="Antonio M."/>
            <person name="Oren A."/>
            <person name="Chaudhuri R.R."/>
            <person name="La Ragione R."/>
            <person name="Hildebrand F."/>
            <person name="Pallen M.J."/>
        </authorList>
    </citation>
    <scope>NUCLEOTIDE SEQUENCE</scope>
    <source>
        <strain evidence="2">ChiHecec2B26-446</strain>
    </source>
</reference>
<dbReference type="EMBL" id="DXHV01000032">
    <property type="protein sequence ID" value="HIW00097.1"/>
    <property type="molecule type" value="Genomic_DNA"/>
</dbReference>
<dbReference type="AlphaFoldDB" id="A0A9D1TPI7"/>
<name>A0A9D1TPI7_9BACT</name>
<feature type="region of interest" description="Disordered" evidence="1">
    <location>
        <begin position="1"/>
        <end position="23"/>
    </location>
</feature>
<feature type="compositionally biased region" description="Basic residues" evidence="1">
    <location>
        <begin position="1"/>
        <end position="12"/>
    </location>
</feature>
<evidence type="ECO:0000313" key="2">
    <source>
        <dbReference type="EMBL" id="HIW00097.1"/>
    </source>
</evidence>
<sequence>MAKKARKQKMHKSQTSAQQGAPLSAGAAAYLQTSPEELMERKQLALQCLEALQAVDTGKAGSLGSLQARAEELVQEPFDCTDLVDRQKALARLVHIVRMCDKAIAVQEIQRTKAFTQTATRLLFDSPAASDAPAAASWQNLFSR</sequence>
<proteinExistence type="predicted"/>
<evidence type="ECO:0000256" key="1">
    <source>
        <dbReference type="SAM" id="MobiDB-lite"/>
    </source>
</evidence>
<organism evidence="2 3">
    <name type="scientific">Candidatus Desulfovibrio intestinipullorum</name>
    <dbReference type="NCBI Taxonomy" id="2838536"/>
    <lineage>
        <taxon>Bacteria</taxon>
        <taxon>Pseudomonadati</taxon>
        <taxon>Thermodesulfobacteriota</taxon>
        <taxon>Desulfovibrionia</taxon>
        <taxon>Desulfovibrionales</taxon>
        <taxon>Desulfovibrionaceae</taxon>
        <taxon>Desulfovibrio</taxon>
    </lineage>
</organism>
<gene>
    <name evidence="2" type="ORF">H9894_02780</name>
</gene>